<evidence type="ECO:0000256" key="2">
    <source>
        <dbReference type="ARBA" id="ARBA00022525"/>
    </source>
</evidence>
<dbReference type="PRINTS" id="PR00722">
    <property type="entry name" value="CHYMOTRYPSIN"/>
</dbReference>
<dbReference type="PROSITE" id="PS50240">
    <property type="entry name" value="TRYPSIN_DOM"/>
    <property type="match status" value="1"/>
</dbReference>
<dbReference type="InterPro" id="IPR018114">
    <property type="entry name" value="TRYPSIN_HIS"/>
</dbReference>
<feature type="chain" id="PRO_5011621830" evidence="7">
    <location>
        <begin position="25"/>
        <end position="272"/>
    </location>
</feature>
<feature type="domain" description="Peptidase S1" evidence="8">
    <location>
        <begin position="32"/>
        <end position="269"/>
    </location>
</feature>
<dbReference type="STRING" id="589385.SAMN05421504_110214"/>
<keyword evidence="3 7" id="KW-0732">Signal</keyword>
<evidence type="ECO:0000259" key="8">
    <source>
        <dbReference type="PROSITE" id="PS50240"/>
    </source>
</evidence>
<protein>
    <submittedName>
        <fullName evidence="9">Trypsin</fullName>
    </submittedName>
</protein>
<dbReference type="FunFam" id="2.40.10.10:FF:000054">
    <property type="entry name" value="Complement C1r subcomponent"/>
    <property type="match status" value="1"/>
</dbReference>
<dbReference type="InterPro" id="IPR001254">
    <property type="entry name" value="Trypsin_dom"/>
</dbReference>
<dbReference type="PROSITE" id="PS00135">
    <property type="entry name" value="TRYPSIN_SER"/>
    <property type="match status" value="1"/>
</dbReference>
<dbReference type="Gene3D" id="2.40.10.10">
    <property type="entry name" value="Trypsin-like serine proteases"/>
    <property type="match status" value="1"/>
</dbReference>
<dbReference type="GO" id="GO:0004252">
    <property type="term" value="F:serine-type endopeptidase activity"/>
    <property type="evidence" value="ECO:0007669"/>
    <property type="project" value="InterPro"/>
</dbReference>
<dbReference type="RefSeq" id="WP_091297332.1">
    <property type="nucleotide sequence ID" value="NZ_FNON01000010.1"/>
</dbReference>
<dbReference type="CDD" id="cd00190">
    <property type="entry name" value="Tryp_SPc"/>
    <property type="match status" value="1"/>
</dbReference>
<dbReference type="GO" id="GO:0006508">
    <property type="term" value="P:proteolysis"/>
    <property type="evidence" value="ECO:0007669"/>
    <property type="project" value="UniProtKB-KW"/>
</dbReference>
<dbReference type="SUPFAM" id="SSF50494">
    <property type="entry name" value="Trypsin-like serine proteases"/>
    <property type="match status" value="1"/>
</dbReference>
<name>A0A1H3R1V8_9PSEU</name>
<keyword evidence="5" id="KW-0325">Glycoprotein</keyword>
<evidence type="ECO:0000256" key="7">
    <source>
        <dbReference type="SAM" id="SignalP"/>
    </source>
</evidence>
<dbReference type="EMBL" id="FNON01000010">
    <property type="protein sequence ID" value="SDZ19493.1"/>
    <property type="molecule type" value="Genomic_DNA"/>
</dbReference>
<evidence type="ECO:0000256" key="1">
    <source>
        <dbReference type="ARBA" id="ARBA00004613"/>
    </source>
</evidence>
<keyword evidence="4" id="KW-1015">Disulfide bond</keyword>
<sequence>MRRAGLIVAAAMVALGGLTGTASASPPPQANIIGGTEVPDGKYPFMASLQYQDEKGNWGHFCGASLIDARGVLLTAGHCGRVVEQLKVRAVVGRTKLSGEDGYIREIREVKVHKDADVALLFLDDGVADVAPIQLVTPGTDALERPGRPVLTTGWGSTVLDPAGPGGGGPGSYQPDRLREVTVPVVSNDECGVSYPDLDFKYSICAGRHGKDACQGDSGGPLFVKAPSGRFVQLGVTSAGWGCGALGYPGIYAKLSTQEVGDWIANFGMDTK</sequence>
<dbReference type="InterPro" id="IPR033116">
    <property type="entry name" value="TRYPSIN_SER"/>
</dbReference>
<evidence type="ECO:0000313" key="10">
    <source>
        <dbReference type="Proteomes" id="UP000199515"/>
    </source>
</evidence>
<dbReference type="GO" id="GO:0005576">
    <property type="term" value="C:extracellular region"/>
    <property type="evidence" value="ECO:0007669"/>
    <property type="project" value="UniProtKB-SubCell"/>
</dbReference>
<evidence type="ECO:0000313" key="9">
    <source>
        <dbReference type="EMBL" id="SDZ19493.1"/>
    </source>
</evidence>
<organism evidence="9 10">
    <name type="scientific">Amycolatopsis xylanica</name>
    <dbReference type="NCBI Taxonomy" id="589385"/>
    <lineage>
        <taxon>Bacteria</taxon>
        <taxon>Bacillati</taxon>
        <taxon>Actinomycetota</taxon>
        <taxon>Actinomycetes</taxon>
        <taxon>Pseudonocardiales</taxon>
        <taxon>Pseudonocardiaceae</taxon>
        <taxon>Amycolatopsis</taxon>
    </lineage>
</organism>
<evidence type="ECO:0000256" key="3">
    <source>
        <dbReference type="ARBA" id="ARBA00022729"/>
    </source>
</evidence>
<dbReference type="InterPro" id="IPR009003">
    <property type="entry name" value="Peptidase_S1_PA"/>
</dbReference>
<dbReference type="PANTHER" id="PTHR24252:SF7">
    <property type="entry name" value="HYALIN"/>
    <property type="match status" value="1"/>
</dbReference>
<dbReference type="SMART" id="SM00020">
    <property type="entry name" value="Tryp_SPc"/>
    <property type="match status" value="1"/>
</dbReference>
<evidence type="ECO:0000256" key="6">
    <source>
        <dbReference type="RuleBase" id="RU363034"/>
    </source>
</evidence>
<dbReference type="InterPro" id="IPR001314">
    <property type="entry name" value="Peptidase_S1A"/>
</dbReference>
<dbReference type="InterPro" id="IPR043504">
    <property type="entry name" value="Peptidase_S1_PA_chymotrypsin"/>
</dbReference>
<keyword evidence="6" id="KW-0645">Protease</keyword>
<dbReference type="OrthoDB" id="1496095at2"/>
<keyword evidence="6" id="KW-0720">Serine protease</keyword>
<reference evidence="9 10" key="1">
    <citation type="submission" date="2016-10" db="EMBL/GenBank/DDBJ databases">
        <authorList>
            <person name="de Groot N.N."/>
        </authorList>
    </citation>
    <scope>NUCLEOTIDE SEQUENCE [LARGE SCALE GENOMIC DNA]</scope>
    <source>
        <strain evidence="9 10">CPCC 202699</strain>
    </source>
</reference>
<comment type="subcellular location">
    <subcellularLocation>
        <location evidence="1">Secreted</location>
    </subcellularLocation>
</comment>
<keyword evidence="6" id="KW-0378">Hydrolase</keyword>
<dbReference type="AlphaFoldDB" id="A0A1H3R1V8"/>
<gene>
    <name evidence="9" type="ORF">SAMN05421504_110214</name>
</gene>
<feature type="signal peptide" evidence="7">
    <location>
        <begin position="1"/>
        <end position="24"/>
    </location>
</feature>
<evidence type="ECO:0000256" key="4">
    <source>
        <dbReference type="ARBA" id="ARBA00023157"/>
    </source>
</evidence>
<proteinExistence type="predicted"/>
<dbReference type="Pfam" id="PF00089">
    <property type="entry name" value="Trypsin"/>
    <property type="match status" value="1"/>
</dbReference>
<accession>A0A1H3R1V8</accession>
<dbReference type="Proteomes" id="UP000199515">
    <property type="component" value="Unassembled WGS sequence"/>
</dbReference>
<evidence type="ECO:0000256" key="5">
    <source>
        <dbReference type="ARBA" id="ARBA00023180"/>
    </source>
</evidence>
<dbReference type="PROSITE" id="PS00134">
    <property type="entry name" value="TRYPSIN_HIS"/>
    <property type="match status" value="1"/>
</dbReference>
<keyword evidence="2" id="KW-0964">Secreted</keyword>
<keyword evidence="10" id="KW-1185">Reference proteome</keyword>
<dbReference type="PANTHER" id="PTHR24252">
    <property type="entry name" value="ACROSIN-RELATED"/>
    <property type="match status" value="1"/>
</dbReference>